<feature type="transmembrane region" description="Helical" evidence="1">
    <location>
        <begin position="82"/>
        <end position="104"/>
    </location>
</feature>
<feature type="transmembrane region" description="Helical" evidence="1">
    <location>
        <begin position="385"/>
        <end position="406"/>
    </location>
</feature>
<organism evidence="3 4">
    <name type="scientific">Alkaliphilus metalliredigens (strain QYMF)</name>
    <dbReference type="NCBI Taxonomy" id="293826"/>
    <lineage>
        <taxon>Bacteria</taxon>
        <taxon>Bacillati</taxon>
        <taxon>Bacillota</taxon>
        <taxon>Clostridia</taxon>
        <taxon>Peptostreptococcales</taxon>
        <taxon>Natronincolaceae</taxon>
        <taxon>Alkaliphilus</taxon>
    </lineage>
</organism>
<feature type="domain" description="Nucleoside transporter/FeoB GTPase Gate" evidence="2">
    <location>
        <begin position="131"/>
        <end position="225"/>
    </location>
</feature>
<reference evidence="4" key="1">
    <citation type="journal article" date="2016" name="Genome Announc.">
        <title>Complete genome sequence of Alkaliphilus metalliredigens strain QYMF, an alkaliphilic and metal-reducing bacterium isolated from borax-contaminated leachate ponds.</title>
        <authorList>
            <person name="Hwang C."/>
            <person name="Copeland A."/>
            <person name="Lucas S."/>
            <person name="Lapidus A."/>
            <person name="Barry K."/>
            <person name="Detter J.C."/>
            <person name="Glavina Del Rio T."/>
            <person name="Hammon N."/>
            <person name="Israni S."/>
            <person name="Dalin E."/>
            <person name="Tice H."/>
            <person name="Pitluck S."/>
            <person name="Chertkov O."/>
            <person name="Brettin T."/>
            <person name="Bruce D."/>
            <person name="Han C."/>
            <person name="Schmutz J."/>
            <person name="Larimer F."/>
            <person name="Land M.L."/>
            <person name="Hauser L."/>
            <person name="Kyrpides N."/>
            <person name="Mikhailova N."/>
            <person name="Ye Q."/>
            <person name="Zhou J."/>
            <person name="Richardson P."/>
            <person name="Fields M.W."/>
        </authorList>
    </citation>
    <scope>NUCLEOTIDE SEQUENCE [LARGE SCALE GENOMIC DNA]</scope>
    <source>
        <strain evidence="4">QYMF</strain>
    </source>
</reference>
<keyword evidence="1" id="KW-0472">Membrane</keyword>
<sequence>MNVDSIEKSNLKASFKMIIMSLIGIFSFFINIRIGEESTIFVNHLSNFLTTRLFSILPYIILIISSYCVIDIIRNRSNYNRSIVVVIFSICKIMGFAFLLFTMVGVGPEFLLDESIGVFVLYKLLIPITINIPVAALFLPFLLDYGFVDFIGILLQKIMRPLFKCPGKSAIIAVTAFLGNFSVGHIAVDSMYKEGKLTEKEAVIMGTGFCTCSIGFLMVLANTLNIMEYWTFYFWSSLTITFFVTFISIRLWPLNKKESKYHAEVVPQPEHEFKSNLIKNAYATGLAVAERAEPIQKRLCFILRESYKILSGLLCGAMFFASIGLYINQTSSFFTYLGYIHYPFLKLVNIPDIKIAMEASGISILDLFLPAVIAAEQGAALETRYLIAVMPVSMIIFFAGFIPCILSTQIPIKFIELIALWIQRTILTIIFAGTIAMLYF</sequence>
<feature type="transmembrane region" description="Helical" evidence="1">
    <location>
        <begin position="15"/>
        <end position="32"/>
    </location>
</feature>
<dbReference type="Proteomes" id="UP000001572">
    <property type="component" value="Chromosome"/>
</dbReference>
<dbReference type="STRING" id="293826.Amet_2090"/>
<feature type="transmembrane region" description="Helical" evidence="1">
    <location>
        <begin position="52"/>
        <end position="70"/>
    </location>
</feature>
<keyword evidence="1" id="KW-0812">Transmembrane</keyword>
<feature type="transmembrane region" description="Helical" evidence="1">
    <location>
        <begin position="355"/>
        <end position="373"/>
    </location>
</feature>
<evidence type="ECO:0000313" key="3">
    <source>
        <dbReference type="EMBL" id="ABR48250.1"/>
    </source>
</evidence>
<accession>A6TPY2</accession>
<gene>
    <name evidence="3" type="ordered locus">Amet_2090</name>
</gene>
<dbReference type="HOGENOM" id="CLU_048533_0_0_9"/>
<feature type="transmembrane region" description="Helical" evidence="1">
    <location>
        <begin position="202"/>
        <end position="220"/>
    </location>
</feature>
<evidence type="ECO:0000256" key="1">
    <source>
        <dbReference type="SAM" id="Phobius"/>
    </source>
</evidence>
<evidence type="ECO:0000313" key="4">
    <source>
        <dbReference type="Proteomes" id="UP000001572"/>
    </source>
</evidence>
<dbReference type="InterPro" id="IPR011642">
    <property type="entry name" value="Gate_dom"/>
</dbReference>
<feature type="transmembrane region" description="Helical" evidence="1">
    <location>
        <begin position="124"/>
        <end position="155"/>
    </location>
</feature>
<evidence type="ECO:0000259" key="2">
    <source>
        <dbReference type="Pfam" id="PF07670"/>
    </source>
</evidence>
<dbReference type="Pfam" id="PF07670">
    <property type="entry name" value="Gate"/>
    <property type="match status" value="1"/>
</dbReference>
<dbReference type="EMBL" id="CP000724">
    <property type="protein sequence ID" value="ABR48250.1"/>
    <property type="molecule type" value="Genomic_DNA"/>
</dbReference>
<dbReference type="RefSeq" id="WP_012063230.1">
    <property type="nucleotide sequence ID" value="NC_009633.1"/>
</dbReference>
<feature type="transmembrane region" description="Helical" evidence="1">
    <location>
        <begin position="232"/>
        <end position="252"/>
    </location>
</feature>
<keyword evidence="1" id="KW-1133">Transmembrane helix</keyword>
<dbReference type="AlphaFoldDB" id="A6TPY2"/>
<proteinExistence type="predicted"/>
<protein>
    <submittedName>
        <fullName evidence="3">Nucleoside recognition domain protein</fullName>
    </submittedName>
</protein>
<dbReference type="eggNOG" id="COG3314">
    <property type="taxonomic scope" value="Bacteria"/>
</dbReference>
<name>A6TPY2_ALKMQ</name>
<dbReference type="KEGG" id="amt:Amet_2090"/>
<keyword evidence="4" id="KW-1185">Reference proteome</keyword>
<feature type="transmembrane region" description="Helical" evidence="1">
    <location>
        <begin position="418"/>
        <end position="439"/>
    </location>
</feature>
<dbReference type="OrthoDB" id="1633380at2"/>